<dbReference type="EMBL" id="CP076134">
    <property type="protein sequence ID" value="QWG14055.1"/>
    <property type="molecule type" value="Genomic_DNA"/>
</dbReference>
<dbReference type="SUPFAM" id="SSF51161">
    <property type="entry name" value="Trimeric LpxA-like enzymes"/>
    <property type="match status" value="1"/>
</dbReference>
<comment type="pathway">
    <text evidence="1">Amino-acid biosynthesis; L-cysteine biosynthesis; L-cysteine from L-serine: step 1/2.</text>
</comment>
<dbReference type="InterPro" id="IPR011004">
    <property type="entry name" value="Trimer_LpxA-like_sf"/>
</dbReference>
<dbReference type="EC" id="2.3.1.30" evidence="3"/>
<organism evidence="10 11">
    <name type="scientific">Bradyrhizobium sediminis</name>
    <dbReference type="NCBI Taxonomy" id="2840469"/>
    <lineage>
        <taxon>Bacteria</taxon>
        <taxon>Pseudomonadati</taxon>
        <taxon>Pseudomonadota</taxon>
        <taxon>Alphaproteobacteria</taxon>
        <taxon>Hyphomicrobiales</taxon>
        <taxon>Nitrobacteraceae</taxon>
        <taxon>Bradyrhizobium</taxon>
    </lineage>
</organism>
<keyword evidence="6" id="KW-0808">Transferase</keyword>
<accession>A0A975RN31</accession>
<evidence type="ECO:0000313" key="10">
    <source>
        <dbReference type="EMBL" id="QWG14055.1"/>
    </source>
</evidence>
<evidence type="ECO:0000313" key="11">
    <source>
        <dbReference type="Proteomes" id="UP000680839"/>
    </source>
</evidence>
<evidence type="ECO:0000256" key="2">
    <source>
        <dbReference type="ARBA" id="ARBA00007274"/>
    </source>
</evidence>
<dbReference type="Proteomes" id="UP000680839">
    <property type="component" value="Chromosome"/>
</dbReference>
<dbReference type="RefSeq" id="WP_215622707.1">
    <property type="nucleotide sequence ID" value="NZ_CP076134.1"/>
</dbReference>
<dbReference type="Gene3D" id="1.10.3130.10">
    <property type="entry name" value="serine acetyltransferase, domain 1"/>
    <property type="match status" value="1"/>
</dbReference>
<name>A0A975RN31_9BRAD</name>
<dbReference type="Pfam" id="PF00132">
    <property type="entry name" value="Hexapep"/>
    <property type="match status" value="1"/>
</dbReference>
<dbReference type="Gene3D" id="2.160.10.10">
    <property type="entry name" value="Hexapeptide repeat proteins"/>
    <property type="match status" value="1"/>
</dbReference>
<dbReference type="AlphaFoldDB" id="A0A975RN31"/>
<dbReference type="InterPro" id="IPR045304">
    <property type="entry name" value="LbH_SAT"/>
</dbReference>
<keyword evidence="5" id="KW-0028">Amino-acid biosynthesis</keyword>
<evidence type="ECO:0000256" key="7">
    <source>
        <dbReference type="ARBA" id="ARBA00023315"/>
    </source>
</evidence>
<evidence type="ECO:0000256" key="1">
    <source>
        <dbReference type="ARBA" id="ARBA00004876"/>
    </source>
</evidence>
<protein>
    <recommendedName>
        <fullName evidence="4">Serine acetyltransferase</fullName>
        <ecNumber evidence="3">2.3.1.30</ecNumber>
    </recommendedName>
</protein>
<comment type="similarity">
    <text evidence="2">Belongs to the transferase hexapeptide repeat family.</text>
</comment>
<dbReference type="GO" id="GO:0005737">
    <property type="term" value="C:cytoplasm"/>
    <property type="evidence" value="ECO:0007669"/>
    <property type="project" value="InterPro"/>
</dbReference>
<dbReference type="SMART" id="SM00971">
    <property type="entry name" value="SATase_N"/>
    <property type="match status" value="1"/>
</dbReference>
<dbReference type="InterPro" id="IPR010493">
    <property type="entry name" value="Ser_AcTrfase_N"/>
</dbReference>
<feature type="domain" description="Serine acetyltransferase N-terminal" evidence="9">
    <location>
        <begin position="10"/>
        <end position="114"/>
    </location>
</feature>
<evidence type="ECO:0000256" key="3">
    <source>
        <dbReference type="ARBA" id="ARBA00013266"/>
    </source>
</evidence>
<dbReference type="PANTHER" id="PTHR42811">
    <property type="entry name" value="SERINE ACETYLTRANSFERASE"/>
    <property type="match status" value="1"/>
</dbReference>
<reference evidence="10" key="1">
    <citation type="submission" date="2021-06" db="EMBL/GenBank/DDBJ databases">
        <title>Bradyrhizobium sp. S2-20-1 Genome sequencing.</title>
        <authorList>
            <person name="Jin L."/>
        </authorList>
    </citation>
    <scope>NUCLEOTIDE SEQUENCE</scope>
    <source>
        <strain evidence="10">S2-20-1</strain>
    </source>
</reference>
<dbReference type="InterPro" id="IPR001451">
    <property type="entry name" value="Hexapep"/>
</dbReference>
<dbReference type="InterPro" id="IPR042122">
    <property type="entry name" value="Ser_AcTrfase_N_sf"/>
</dbReference>
<evidence type="ECO:0000256" key="5">
    <source>
        <dbReference type="ARBA" id="ARBA00022605"/>
    </source>
</evidence>
<comment type="catalytic activity">
    <reaction evidence="8">
        <text>L-serine + acetyl-CoA = O-acetyl-L-serine + CoA</text>
        <dbReference type="Rhea" id="RHEA:24560"/>
        <dbReference type="ChEBI" id="CHEBI:33384"/>
        <dbReference type="ChEBI" id="CHEBI:57287"/>
        <dbReference type="ChEBI" id="CHEBI:57288"/>
        <dbReference type="ChEBI" id="CHEBI:58340"/>
        <dbReference type="EC" id="2.3.1.30"/>
    </reaction>
</comment>
<dbReference type="FunFam" id="2.160.10.10:FF:000007">
    <property type="entry name" value="Serine acetyltransferase"/>
    <property type="match status" value="1"/>
</dbReference>
<sequence>MNAIASGDQLWLSVRREAETVLASDPGFSASLSAAILDHPDLGSAVAHQIGQRLGKGAADRRQFARVAREVFRAAPDLVDAVSRDLQGIAIHDPATTGLLPPLLNFKGYVALQAWRVSNWLWRQDRTDLALMLQSLSSDSLQVSIHPSASIGTSVFLDHATGIIVGAFVTIGDEVTIMQSVTIGRKPENPDRAPRIGKGVLLSSGATILGDVHIGDFAKVGAGAVVTSDVPSGCTALGIPARLINCPEEVSR</sequence>
<evidence type="ECO:0000259" key="9">
    <source>
        <dbReference type="SMART" id="SM00971"/>
    </source>
</evidence>
<dbReference type="Pfam" id="PF06426">
    <property type="entry name" value="SATase_N"/>
    <property type="match status" value="1"/>
</dbReference>
<dbReference type="CDD" id="cd03354">
    <property type="entry name" value="LbH_SAT"/>
    <property type="match status" value="1"/>
</dbReference>
<evidence type="ECO:0000256" key="4">
    <source>
        <dbReference type="ARBA" id="ARBA00018522"/>
    </source>
</evidence>
<keyword evidence="7" id="KW-0012">Acyltransferase</keyword>
<evidence type="ECO:0000256" key="8">
    <source>
        <dbReference type="ARBA" id="ARBA00049486"/>
    </source>
</evidence>
<evidence type="ECO:0000256" key="6">
    <source>
        <dbReference type="ARBA" id="ARBA00022679"/>
    </source>
</evidence>
<gene>
    <name evidence="10" type="ORF">KMZ29_04965</name>
</gene>
<dbReference type="GO" id="GO:0006535">
    <property type="term" value="P:cysteine biosynthetic process from serine"/>
    <property type="evidence" value="ECO:0007669"/>
    <property type="project" value="InterPro"/>
</dbReference>
<dbReference type="GO" id="GO:0009001">
    <property type="term" value="F:serine O-acetyltransferase activity"/>
    <property type="evidence" value="ECO:0007669"/>
    <property type="project" value="UniProtKB-EC"/>
</dbReference>
<proteinExistence type="inferred from homology"/>